<reference evidence="2" key="1">
    <citation type="journal article" date="2020" name="Front. Microbiol.">
        <title>Characterization of Two Mitochondrial Genomes and Gene Expression Analysis Reveal Clues for Variations, Evolution, and Large-Sclerotium Formation in Medical Fungus Wolfiporia cocos.</title>
        <authorList>
            <person name="Chen M."/>
            <person name="Chen N."/>
            <person name="Wu T."/>
            <person name="Bian Y."/>
            <person name="Deng Y."/>
            <person name="Xu Z."/>
        </authorList>
    </citation>
    <scope>NUCLEOTIDE SEQUENCE</scope>
    <source>
        <strain evidence="2">MD-104 SS10</strain>
    </source>
</reference>
<proteinExistence type="predicted"/>
<dbReference type="SUPFAM" id="SSF56672">
    <property type="entry name" value="DNA/RNA polymerases"/>
    <property type="match status" value="1"/>
</dbReference>
<dbReference type="EMBL" id="MT079862">
    <property type="protein sequence ID" value="QNH92676.1"/>
    <property type="molecule type" value="Genomic_DNA"/>
</dbReference>
<name>A0A7G7YDV6_9APHY</name>
<protein>
    <submittedName>
        <fullName evidence="2">Uncharacterized protein</fullName>
    </submittedName>
</protein>
<sequence length="248" mass="28750">MNYHWIVKSYINSMLVLRASGMERALKMVTNQYKLRNFNKLIKNVNNPTLQAILAVFIIGFGTIINYGFKQLMNIIRSENIKDLGGVKEYTVIFELGKNIMNYAFYAERVNKFNNIYLDLKKIADIKLNPELKSAAAVQVGQLVLQCILDLDVFLERITHKWPTDTEVYIRIRDEWYQKIMASSMNITYLPMIYPPRLISAEGGYSPYLKPEIFNLYNPMSTPVKSRFDQRDLSITSDLVNNAILLII</sequence>
<gene>
    <name evidence="2" type="primary">orf7</name>
</gene>
<feature type="transmembrane region" description="Helical" evidence="1">
    <location>
        <begin position="50"/>
        <end position="69"/>
    </location>
</feature>
<keyword evidence="1" id="KW-0472">Membrane</keyword>
<keyword evidence="2" id="KW-0496">Mitochondrion</keyword>
<accession>A0A7G7YDV6</accession>
<keyword evidence="1" id="KW-0812">Transmembrane</keyword>
<geneLocation type="mitochondrion" evidence="2"/>
<dbReference type="AlphaFoldDB" id="A0A7G7YDV6"/>
<dbReference type="InterPro" id="IPR043502">
    <property type="entry name" value="DNA/RNA_pol_sf"/>
</dbReference>
<evidence type="ECO:0000256" key="1">
    <source>
        <dbReference type="SAM" id="Phobius"/>
    </source>
</evidence>
<organism evidence="2">
    <name type="scientific">Wolfiporia cocos</name>
    <dbReference type="NCBI Taxonomy" id="81056"/>
    <lineage>
        <taxon>Eukaryota</taxon>
        <taxon>Fungi</taxon>
        <taxon>Dikarya</taxon>
        <taxon>Basidiomycota</taxon>
        <taxon>Agaricomycotina</taxon>
        <taxon>Agaricomycetes</taxon>
        <taxon>Polyporales</taxon>
        <taxon>Phaeolaceae</taxon>
        <taxon>Wolfiporia</taxon>
    </lineage>
</organism>
<keyword evidence="1" id="KW-1133">Transmembrane helix</keyword>
<evidence type="ECO:0000313" key="2">
    <source>
        <dbReference type="EMBL" id="QNH92676.1"/>
    </source>
</evidence>